<sequence>MDGVNASFPIRKVKARPMGRQLTTSASRSSQRSINRFLGIEEEQSKFKVNDQKARAEAEFKRLQFLFSHVYLGCLAHDSAFLHHLYENPEKLESPNKETIKLLRDLIARNHRRAIRRQNVLRMRRPLYVMMFQRKRLPPGYKRTLNEEKKLRRHLIVIEVNFLLHRLHEIRMRKDYIRTVDRVKDKFDSYSLKIFPAKKKCLNASRGRTQTHVICPRYRAGKYTSENILETSPKNSNGGTATRQRHWLDKSVEQEEGSEELPQTSHGLRTAGAGLAVPRALEISDSHDLARFYIKKAQDMGQEAGNEQWILNSQPVHSDREQLELSERGERGGSPGLVQLQEFWPRLARRLVQERDRRHGHGHGKAVGVQRDRGQATADIELDVGRHEGRGGLLLQADGRYSRRSTTIRDAQLQAPRLQAALQEEDDTFRSSERSGETSEESPIEVARQEEAWLHRFRRIRQKVALKGFGSTTRLKQDSGHHKIVPLKTM</sequence>
<feature type="region of interest" description="Disordered" evidence="1">
    <location>
        <begin position="423"/>
        <end position="446"/>
    </location>
</feature>
<dbReference type="AlphaFoldDB" id="A0A833VS41"/>
<name>A0A833VS41_9HYME</name>
<dbReference type="EMBL" id="WNWW01000548">
    <property type="protein sequence ID" value="KAF3423655.1"/>
    <property type="molecule type" value="Genomic_DNA"/>
</dbReference>
<comment type="caution">
    <text evidence="2">The sequence shown here is derived from an EMBL/GenBank/DDBJ whole genome shotgun (WGS) entry which is preliminary data.</text>
</comment>
<reference evidence="2" key="1">
    <citation type="submission" date="2019-11" db="EMBL/GenBank/DDBJ databases">
        <title>The nuclear and mitochondrial genomes of Frieseomelitta varia - a highly eusocial stingless bee (Meliponini) with a permanently sterile worker caste.</title>
        <authorList>
            <person name="Freitas F.C.P."/>
            <person name="Lourenco A.P."/>
            <person name="Nunes F.M.F."/>
            <person name="Paschoal A.R."/>
            <person name="Abreu F.C.P."/>
            <person name="Barbin F.O."/>
            <person name="Bataglia L."/>
            <person name="Cardoso-Junior C.A.M."/>
            <person name="Cervoni M.S."/>
            <person name="Silva S.R."/>
            <person name="Dalarmi F."/>
            <person name="Del Lama M.A."/>
            <person name="Depintor T.S."/>
            <person name="Ferreira K.M."/>
            <person name="Goria P.S."/>
            <person name="Jaskot M.C."/>
            <person name="Lago D.C."/>
            <person name="Luna-Lucena D."/>
            <person name="Moda L.M."/>
            <person name="Nascimento L."/>
            <person name="Pedrino M."/>
            <person name="Rabico F.O."/>
            <person name="Sanches F.C."/>
            <person name="Santos D.E."/>
            <person name="Santos C.G."/>
            <person name="Vieira J."/>
            <person name="Lopes T.F."/>
            <person name="Barchuk A.R."/>
            <person name="Hartfelder K."/>
            <person name="Simoes Z.L.P."/>
            <person name="Bitondi M.M.G."/>
            <person name="Pinheiro D.G."/>
        </authorList>
    </citation>
    <scope>NUCLEOTIDE SEQUENCE</scope>
    <source>
        <strain evidence="2">USP_RPSP 00005682</strain>
        <tissue evidence="2">Whole individual</tissue>
    </source>
</reference>
<evidence type="ECO:0000313" key="2">
    <source>
        <dbReference type="EMBL" id="KAF3423655.1"/>
    </source>
</evidence>
<organism evidence="2 3">
    <name type="scientific">Frieseomelitta varia</name>
    <dbReference type="NCBI Taxonomy" id="561572"/>
    <lineage>
        <taxon>Eukaryota</taxon>
        <taxon>Metazoa</taxon>
        <taxon>Ecdysozoa</taxon>
        <taxon>Arthropoda</taxon>
        <taxon>Hexapoda</taxon>
        <taxon>Insecta</taxon>
        <taxon>Pterygota</taxon>
        <taxon>Neoptera</taxon>
        <taxon>Endopterygota</taxon>
        <taxon>Hymenoptera</taxon>
        <taxon>Apocrita</taxon>
        <taxon>Aculeata</taxon>
        <taxon>Apoidea</taxon>
        <taxon>Anthophila</taxon>
        <taxon>Apidae</taxon>
        <taxon>Frieseomelitta</taxon>
    </lineage>
</organism>
<accession>A0A833VS41</accession>
<dbReference type="Proteomes" id="UP000655588">
    <property type="component" value="Unassembled WGS sequence"/>
</dbReference>
<proteinExistence type="predicted"/>
<feature type="compositionally biased region" description="Basic and acidic residues" evidence="1">
    <location>
        <begin position="428"/>
        <end position="437"/>
    </location>
</feature>
<evidence type="ECO:0000256" key="1">
    <source>
        <dbReference type="SAM" id="MobiDB-lite"/>
    </source>
</evidence>
<protein>
    <submittedName>
        <fullName evidence="2">Uncharacterized protein</fullName>
    </submittedName>
</protein>
<gene>
    <name evidence="2" type="ORF">E2986_11266</name>
</gene>
<evidence type="ECO:0000313" key="3">
    <source>
        <dbReference type="Proteomes" id="UP000655588"/>
    </source>
</evidence>
<keyword evidence="3" id="KW-1185">Reference proteome</keyword>